<dbReference type="AlphaFoldDB" id="A0A1F8HA71"/>
<name>A0A1F8HA71_9BACT</name>
<gene>
    <name evidence="2" type="ORF">A3I39_03400</name>
</gene>
<dbReference type="Gene3D" id="3.30.1370.50">
    <property type="entry name" value="R3H-like domain"/>
    <property type="match status" value="1"/>
</dbReference>
<protein>
    <recommendedName>
        <fullName evidence="1">R3H domain-containing protein</fullName>
    </recommendedName>
</protein>
<dbReference type="InterPro" id="IPR034079">
    <property type="entry name" value="R3H_KhpB"/>
</dbReference>
<dbReference type="InterPro" id="IPR039247">
    <property type="entry name" value="KhpB"/>
</dbReference>
<comment type="caution">
    <text evidence="2">The sequence shown here is derived from an EMBL/GenBank/DDBJ whole genome shotgun (WGS) entry which is preliminary data.</text>
</comment>
<reference evidence="2 3" key="1">
    <citation type="journal article" date="2016" name="Nat. Commun.">
        <title>Thousands of microbial genomes shed light on interconnected biogeochemical processes in an aquifer system.</title>
        <authorList>
            <person name="Anantharaman K."/>
            <person name="Brown C.T."/>
            <person name="Hug L.A."/>
            <person name="Sharon I."/>
            <person name="Castelle C.J."/>
            <person name="Probst A.J."/>
            <person name="Thomas B.C."/>
            <person name="Singh A."/>
            <person name="Wilkins M.J."/>
            <person name="Karaoz U."/>
            <person name="Brodie E.L."/>
            <person name="Williams K.H."/>
            <person name="Hubbard S.S."/>
            <person name="Banfield J.F."/>
        </authorList>
    </citation>
    <scope>NUCLEOTIDE SEQUENCE [LARGE SCALE GENOMIC DNA]</scope>
</reference>
<dbReference type="EMBL" id="MGKW01000011">
    <property type="protein sequence ID" value="OGN34452.1"/>
    <property type="molecule type" value="Genomic_DNA"/>
</dbReference>
<dbReference type="SMART" id="SM00393">
    <property type="entry name" value="R3H"/>
    <property type="match status" value="1"/>
</dbReference>
<feature type="domain" description="R3H" evidence="1">
    <location>
        <begin position="90"/>
        <end position="155"/>
    </location>
</feature>
<dbReference type="InterPro" id="IPR015946">
    <property type="entry name" value="KH_dom-like_a/b"/>
</dbReference>
<dbReference type="Gene3D" id="3.30.300.20">
    <property type="match status" value="1"/>
</dbReference>
<dbReference type="Pfam" id="PF01424">
    <property type="entry name" value="R3H"/>
    <property type="match status" value="1"/>
</dbReference>
<organism evidence="2 3">
    <name type="scientific">Candidatus Yanofskybacteria bacterium RIFCSPLOWO2_02_FULL_47_9b</name>
    <dbReference type="NCBI Taxonomy" id="1802708"/>
    <lineage>
        <taxon>Bacteria</taxon>
        <taxon>Candidatus Yanofskyibacteriota</taxon>
    </lineage>
</organism>
<evidence type="ECO:0000313" key="3">
    <source>
        <dbReference type="Proteomes" id="UP000178155"/>
    </source>
</evidence>
<evidence type="ECO:0000259" key="1">
    <source>
        <dbReference type="PROSITE" id="PS51061"/>
    </source>
</evidence>
<proteinExistence type="predicted"/>
<dbReference type="GO" id="GO:0003723">
    <property type="term" value="F:RNA binding"/>
    <property type="evidence" value="ECO:0007669"/>
    <property type="project" value="InterPro"/>
</dbReference>
<accession>A0A1F8HA71</accession>
<dbReference type="CDD" id="cd02644">
    <property type="entry name" value="R3H_jag"/>
    <property type="match status" value="1"/>
</dbReference>
<dbReference type="Proteomes" id="UP000178155">
    <property type="component" value="Unassembled WGS sequence"/>
</dbReference>
<dbReference type="PANTHER" id="PTHR35800:SF1">
    <property type="entry name" value="RNA-BINDING PROTEIN KHPB"/>
    <property type="match status" value="1"/>
</dbReference>
<dbReference type="SUPFAM" id="SSF82708">
    <property type="entry name" value="R3H domain"/>
    <property type="match status" value="1"/>
</dbReference>
<dbReference type="PROSITE" id="PS51061">
    <property type="entry name" value="R3H"/>
    <property type="match status" value="1"/>
</dbReference>
<evidence type="ECO:0000313" key="2">
    <source>
        <dbReference type="EMBL" id="OGN34452.1"/>
    </source>
</evidence>
<dbReference type="PANTHER" id="PTHR35800">
    <property type="entry name" value="PROTEIN JAG"/>
    <property type="match status" value="1"/>
</dbReference>
<dbReference type="InterPro" id="IPR036867">
    <property type="entry name" value="R3H_dom_sf"/>
</dbReference>
<dbReference type="InterPro" id="IPR001374">
    <property type="entry name" value="R3H_dom"/>
</dbReference>
<sequence length="155" mass="17370">MIQENHHQRITNVINRVTEAMNVSCRVEFSQEERNGTTIITASLYAPDHAHLLIGKNGQNLQALEHLVRAVSLKDSSATAIMLDVNDYKKSKASQVLELARAAVAKVRNTRRAEALAPMSPYERRVVHMELASYSDVITESIGQEPQRRIVVKPL</sequence>